<dbReference type="Pfam" id="PF00528">
    <property type="entry name" value="BPD_transp_1"/>
    <property type="match status" value="1"/>
</dbReference>
<feature type="domain" description="ABC transmembrane type-1" evidence="8">
    <location>
        <begin position="91"/>
        <end position="293"/>
    </location>
</feature>
<evidence type="ECO:0000256" key="4">
    <source>
        <dbReference type="ARBA" id="ARBA00022692"/>
    </source>
</evidence>
<evidence type="ECO:0000259" key="8">
    <source>
        <dbReference type="PROSITE" id="PS50928"/>
    </source>
</evidence>
<keyword evidence="10" id="KW-1185">Reference proteome</keyword>
<feature type="transmembrane region" description="Helical" evidence="7">
    <location>
        <begin position="30"/>
        <end position="49"/>
    </location>
</feature>
<dbReference type="GO" id="GO:0055085">
    <property type="term" value="P:transmembrane transport"/>
    <property type="evidence" value="ECO:0007669"/>
    <property type="project" value="InterPro"/>
</dbReference>
<sequence>MAVPATRHDHPPSRRAAESARRAAGRSLRLGFLLACAIFFGLPVTWLLLAATKTQTSIFSDHPLSVGSFGNIAQGWSNLLTFNDGELVGWIWNSLYYAGSSVVIAVFLSVPAGYALAKYDFAGRKALLVLTLIGMIIPTAALVLPLYLQMNALGLLGTPASVILPLAFYPFAVYLCYVYCTTSLPDSLLEAARVDGASEATLFFRIVLPLSKPVIGMIFFFSFVHAWTNFFLPFVMLSDDRTFNLQVGLMMLLQSTDAINAEGGFSALPIHQPEAALAALVAVAPVLVAFVFAQRYLTASDVSGAEKG</sequence>
<evidence type="ECO:0000256" key="3">
    <source>
        <dbReference type="ARBA" id="ARBA00022475"/>
    </source>
</evidence>
<keyword evidence="5 7" id="KW-1133">Transmembrane helix</keyword>
<feature type="transmembrane region" description="Helical" evidence="7">
    <location>
        <begin position="127"/>
        <end position="148"/>
    </location>
</feature>
<accession>A0A4R5CUX2</accession>
<keyword evidence="3" id="KW-1003">Cell membrane</keyword>
<gene>
    <name evidence="9" type="ORF">E1269_21005</name>
</gene>
<feature type="transmembrane region" description="Helical" evidence="7">
    <location>
        <begin position="275"/>
        <end position="293"/>
    </location>
</feature>
<dbReference type="GO" id="GO:0005886">
    <property type="term" value="C:plasma membrane"/>
    <property type="evidence" value="ECO:0007669"/>
    <property type="project" value="UniProtKB-SubCell"/>
</dbReference>
<keyword evidence="4 7" id="KW-0812">Transmembrane</keyword>
<dbReference type="RefSeq" id="WP_131898170.1">
    <property type="nucleotide sequence ID" value="NZ_SMKZ01000034.1"/>
</dbReference>
<dbReference type="InterPro" id="IPR035906">
    <property type="entry name" value="MetI-like_sf"/>
</dbReference>
<dbReference type="CDD" id="cd06261">
    <property type="entry name" value="TM_PBP2"/>
    <property type="match status" value="1"/>
</dbReference>
<keyword evidence="2 7" id="KW-0813">Transport</keyword>
<evidence type="ECO:0000256" key="2">
    <source>
        <dbReference type="ARBA" id="ARBA00022448"/>
    </source>
</evidence>
<dbReference type="PROSITE" id="PS50928">
    <property type="entry name" value="ABC_TM1"/>
    <property type="match status" value="1"/>
</dbReference>
<comment type="subcellular location">
    <subcellularLocation>
        <location evidence="1 7">Cell membrane</location>
        <topology evidence="1 7">Multi-pass membrane protein</topology>
    </subcellularLocation>
</comment>
<evidence type="ECO:0000256" key="7">
    <source>
        <dbReference type="RuleBase" id="RU363032"/>
    </source>
</evidence>
<evidence type="ECO:0000256" key="1">
    <source>
        <dbReference type="ARBA" id="ARBA00004651"/>
    </source>
</evidence>
<evidence type="ECO:0000313" key="9">
    <source>
        <dbReference type="EMBL" id="TDE02781.1"/>
    </source>
</evidence>
<protein>
    <submittedName>
        <fullName evidence="9">Carbohydrate ABC transporter permease</fullName>
    </submittedName>
</protein>
<evidence type="ECO:0000256" key="5">
    <source>
        <dbReference type="ARBA" id="ARBA00022989"/>
    </source>
</evidence>
<comment type="caution">
    <text evidence="9">The sequence shown here is derived from an EMBL/GenBank/DDBJ whole genome shotgun (WGS) entry which is preliminary data.</text>
</comment>
<keyword evidence="6 7" id="KW-0472">Membrane</keyword>
<evidence type="ECO:0000256" key="6">
    <source>
        <dbReference type="ARBA" id="ARBA00023136"/>
    </source>
</evidence>
<dbReference type="PANTHER" id="PTHR43744:SF12">
    <property type="entry name" value="ABC TRANSPORTER PERMEASE PROTEIN MG189-RELATED"/>
    <property type="match status" value="1"/>
</dbReference>
<dbReference type="SUPFAM" id="SSF161098">
    <property type="entry name" value="MetI-like"/>
    <property type="match status" value="1"/>
</dbReference>
<comment type="similarity">
    <text evidence="7">Belongs to the binding-protein-dependent transport system permease family.</text>
</comment>
<dbReference type="Gene3D" id="1.10.3720.10">
    <property type="entry name" value="MetI-like"/>
    <property type="match status" value="1"/>
</dbReference>
<dbReference type="InterPro" id="IPR000515">
    <property type="entry name" value="MetI-like"/>
</dbReference>
<feature type="transmembrane region" description="Helical" evidence="7">
    <location>
        <begin position="160"/>
        <end position="180"/>
    </location>
</feature>
<dbReference type="PANTHER" id="PTHR43744">
    <property type="entry name" value="ABC TRANSPORTER PERMEASE PROTEIN MG189-RELATED-RELATED"/>
    <property type="match status" value="1"/>
</dbReference>
<organism evidence="9 10">
    <name type="scientific">Jiangella asiatica</name>
    <dbReference type="NCBI Taxonomy" id="2530372"/>
    <lineage>
        <taxon>Bacteria</taxon>
        <taxon>Bacillati</taxon>
        <taxon>Actinomycetota</taxon>
        <taxon>Actinomycetes</taxon>
        <taxon>Jiangellales</taxon>
        <taxon>Jiangellaceae</taxon>
        <taxon>Jiangella</taxon>
    </lineage>
</organism>
<dbReference type="AlphaFoldDB" id="A0A4R5CUX2"/>
<reference evidence="9 10" key="1">
    <citation type="submission" date="2019-03" db="EMBL/GenBank/DDBJ databases">
        <title>Draft genome sequences of novel Actinobacteria.</title>
        <authorList>
            <person name="Sahin N."/>
            <person name="Ay H."/>
            <person name="Saygin H."/>
        </authorList>
    </citation>
    <scope>NUCLEOTIDE SEQUENCE [LARGE SCALE GENOMIC DNA]</scope>
    <source>
        <strain evidence="9 10">5K138</strain>
    </source>
</reference>
<proteinExistence type="inferred from homology"/>
<dbReference type="OrthoDB" id="2063054at2"/>
<feature type="transmembrane region" description="Helical" evidence="7">
    <location>
        <begin position="95"/>
        <end position="115"/>
    </location>
</feature>
<dbReference type="EMBL" id="SMKZ01000034">
    <property type="protein sequence ID" value="TDE02781.1"/>
    <property type="molecule type" value="Genomic_DNA"/>
</dbReference>
<dbReference type="Proteomes" id="UP000294739">
    <property type="component" value="Unassembled WGS sequence"/>
</dbReference>
<name>A0A4R5CUX2_9ACTN</name>
<dbReference type="InParanoid" id="A0A4R5CUX2"/>
<evidence type="ECO:0000313" key="10">
    <source>
        <dbReference type="Proteomes" id="UP000294739"/>
    </source>
</evidence>